<dbReference type="PANTHER" id="PTHR46333">
    <property type="entry name" value="CYTOKINESIS PROTEIN 3"/>
    <property type="match status" value="1"/>
</dbReference>
<evidence type="ECO:0000313" key="4">
    <source>
        <dbReference type="Proteomes" id="UP000663860"/>
    </source>
</evidence>
<dbReference type="Proteomes" id="UP000663860">
    <property type="component" value="Unassembled WGS sequence"/>
</dbReference>
<dbReference type="GO" id="GO:0005737">
    <property type="term" value="C:cytoplasm"/>
    <property type="evidence" value="ECO:0007669"/>
    <property type="project" value="TreeGrafter"/>
</dbReference>
<evidence type="ECO:0000259" key="2">
    <source>
        <dbReference type="SMART" id="SM00460"/>
    </source>
</evidence>
<feature type="compositionally biased region" description="Polar residues" evidence="1">
    <location>
        <begin position="8"/>
        <end position="39"/>
    </location>
</feature>
<dbReference type="InterPro" id="IPR056564">
    <property type="entry name" value="Ig-like_KY"/>
</dbReference>
<dbReference type="InterPro" id="IPR002931">
    <property type="entry name" value="Transglutaminase-like"/>
</dbReference>
<evidence type="ECO:0000313" key="3">
    <source>
        <dbReference type="EMBL" id="CAF1059274.1"/>
    </source>
</evidence>
<reference evidence="3" key="1">
    <citation type="submission" date="2021-02" db="EMBL/GenBank/DDBJ databases">
        <authorList>
            <person name="Nowell W R."/>
        </authorList>
    </citation>
    <scope>NUCLEOTIDE SEQUENCE</scope>
</reference>
<feature type="domain" description="Transglutaminase-like" evidence="2">
    <location>
        <begin position="222"/>
        <end position="304"/>
    </location>
</feature>
<dbReference type="PANTHER" id="PTHR46333:SF2">
    <property type="entry name" value="CYTOKINESIS PROTEIN 3"/>
    <property type="match status" value="1"/>
</dbReference>
<sequence length="573" mass="64916">MRVGQAPRSKTQTGKDASSIQTIQRQPLSKDNAVQSNSINTSEPNLNIVPVTTTRGSLLLQRPVIPIVMRPNLSDLIVDQVRCGCCISLADHFSNDIVGGDFSEVFCRQRQASIDNASLRTIVKSWSQVGNMESLCNLILAYAQPMDRIWLVFYWISQNISYGHRWSVNQFIPGSVFTARQGICEGYASLFQHLSNMVGVPCRKNISYGHRWSVNQFIPGSVFTARQGICEGYASLFQHLSNMVGVPCRKVSGLAKGDGYLKPLFLGSVRWCINCSYPPIHIANHAWNAVRLGDRSWYLIDSTWGAGHRKSITNEYCRELDTHYFLTRPEHFLYSHLPSSATWQLVAGPERLSYNTFVSRPLVWSAYFDLQLQVVEPTNSLEVTFDKQRGFAEVLIRAPNDVVISSSLQKNNINSSNEQCLVQFLNEQQLWQCLFLPQRCGTHTVTIFGRRQNSSDSGGCAIKFYLNVPLFRSVKLTKFPTTYKGFSDYKCELFEPLNGELKQGSQITIHCRIPEAISVRLILDDNEWLPEDGYNKETGHFKKTITVPKQKITLNVKYKKETTYSTLVLYTVI</sequence>
<dbReference type="AlphaFoldDB" id="A0A814L6V9"/>
<evidence type="ECO:0000256" key="1">
    <source>
        <dbReference type="SAM" id="MobiDB-lite"/>
    </source>
</evidence>
<dbReference type="EMBL" id="CAJNOE010000218">
    <property type="protein sequence ID" value="CAF1059274.1"/>
    <property type="molecule type" value="Genomic_DNA"/>
</dbReference>
<gene>
    <name evidence="3" type="ORF">IZO911_LOCUS20784</name>
</gene>
<dbReference type="InterPro" id="IPR052557">
    <property type="entry name" value="CAP/Cytokinesis_protein"/>
</dbReference>
<name>A0A814L6V9_9BILA</name>
<dbReference type="Pfam" id="PF23265">
    <property type="entry name" value="Ig-like_KY"/>
    <property type="match status" value="1"/>
</dbReference>
<dbReference type="Gene3D" id="3.10.620.30">
    <property type="match status" value="2"/>
</dbReference>
<comment type="caution">
    <text evidence="3">The sequence shown here is derived from an EMBL/GenBank/DDBJ whole genome shotgun (WGS) entry which is preliminary data.</text>
</comment>
<dbReference type="Pfam" id="PF01841">
    <property type="entry name" value="Transglut_core"/>
    <property type="match status" value="2"/>
</dbReference>
<organism evidence="3 4">
    <name type="scientific">Adineta steineri</name>
    <dbReference type="NCBI Taxonomy" id="433720"/>
    <lineage>
        <taxon>Eukaryota</taxon>
        <taxon>Metazoa</taxon>
        <taxon>Spiralia</taxon>
        <taxon>Gnathifera</taxon>
        <taxon>Rotifera</taxon>
        <taxon>Eurotatoria</taxon>
        <taxon>Bdelloidea</taxon>
        <taxon>Adinetida</taxon>
        <taxon>Adinetidae</taxon>
        <taxon>Adineta</taxon>
    </lineage>
</organism>
<dbReference type="SUPFAM" id="SSF54001">
    <property type="entry name" value="Cysteine proteinases"/>
    <property type="match status" value="2"/>
</dbReference>
<feature type="region of interest" description="Disordered" evidence="1">
    <location>
        <begin position="1"/>
        <end position="39"/>
    </location>
</feature>
<dbReference type="InterPro" id="IPR038765">
    <property type="entry name" value="Papain-like_cys_pep_sf"/>
</dbReference>
<accession>A0A814L6V9</accession>
<proteinExistence type="predicted"/>
<dbReference type="SMART" id="SM00460">
    <property type="entry name" value="TGc"/>
    <property type="match status" value="1"/>
</dbReference>
<protein>
    <recommendedName>
        <fullName evidence="2">Transglutaminase-like domain-containing protein</fullName>
    </recommendedName>
</protein>